<comment type="caution">
    <text evidence="1">The sequence shown here is derived from an EMBL/GenBank/DDBJ whole genome shotgun (WGS) entry which is preliminary data.</text>
</comment>
<reference evidence="1" key="1">
    <citation type="journal article" date="2022" name="bioRxiv">
        <title>Sequencing and chromosome-scale assembly of the giantPleurodeles waltlgenome.</title>
        <authorList>
            <person name="Brown T."/>
            <person name="Elewa A."/>
            <person name="Iarovenko S."/>
            <person name="Subramanian E."/>
            <person name="Araus A.J."/>
            <person name="Petzold A."/>
            <person name="Susuki M."/>
            <person name="Suzuki K.-i.T."/>
            <person name="Hayashi T."/>
            <person name="Toyoda A."/>
            <person name="Oliveira C."/>
            <person name="Osipova E."/>
            <person name="Leigh N.D."/>
            <person name="Simon A."/>
            <person name="Yun M.H."/>
        </authorList>
    </citation>
    <scope>NUCLEOTIDE SEQUENCE</scope>
    <source>
        <strain evidence="1">20211129_DDA</strain>
        <tissue evidence="1">Liver</tissue>
    </source>
</reference>
<proteinExistence type="predicted"/>
<keyword evidence="2" id="KW-1185">Reference proteome</keyword>
<evidence type="ECO:0000313" key="1">
    <source>
        <dbReference type="EMBL" id="KAJ1114621.1"/>
    </source>
</evidence>
<evidence type="ECO:0000313" key="2">
    <source>
        <dbReference type="Proteomes" id="UP001066276"/>
    </source>
</evidence>
<accession>A0AAV7NEY1</accession>
<dbReference type="AlphaFoldDB" id="A0AAV7NEY1"/>
<organism evidence="1 2">
    <name type="scientific">Pleurodeles waltl</name>
    <name type="common">Iberian ribbed newt</name>
    <dbReference type="NCBI Taxonomy" id="8319"/>
    <lineage>
        <taxon>Eukaryota</taxon>
        <taxon>Metazoa</taxon>
        <taxon>Chordata</taxon>
        <taxon>Craniata</taxon>
        <taxon>Vertebrata</taxon>
        <taxon>Euteleostomi</taxon>
        <taxon>Amphibia</taxon>
        <taxon>Batrachia</taxon>
        <taxon>Caudata</taxon>
        <taxon>Salamandroidea</taxon>
        <taxon>Salamandridae</taxon>
        <taxon>Pleurodelinae</taxon>
        <taxon>Pleurodeles</taxon>
    </lineage>
</organism>
<gene>
    <name evidence="1" type="ORF">NDU88_002856</name>
</gene>
<dbReference type="Proteomes" id="UP001066276">
    <property type="component" value="Chromosome 8"/>
</dbReference>
<evidence type="ECO:0008006" key="3">
    <source>
        <dbReference type="Google" id="ProtNLM"/>
    </source>
</evidence>
<name>A0AAV7NEY1_PLEWA</name>
<dbReference type="EMBL" id="JANPWB010000012">
    <property type="protein sequence ID" value="KAJ1114621.1"/>
    <property type="molecule type" value="Genomic_DNA"/>
</dbReference>
<sequence length="105" mass="10880">MHALVCECVVILPRALVLRMQVLDRHERSLLPVWRRALLSLTALWLHGSGAAAGRLLGLFDGVSGSVRAEQSAVAAAAGPAETRCSSLATGVLSPVRVAGSGPCP</sequence>
<protein>
    <recommendedName>
        <fullName evidence="3">Secreted protein</fullName>
    </recommendedName>
</protein>